<accession>A0A9P4HKW0</accession>
<comment type="caution">
    <text evidence="2">The sequence shown here is derived from an EMBL/GenBank/DDBJ whole genome shotgun (WGS) entry which is preliminary data.</text>
</comment>
<gene>
    <name evidence="2" type="ORF">EK21DRAFT_84461</name>
</gene>
<keyword evidence="1" id="KW-0472">Membrane</keyword>
<sequence>MSTQTKSTDILQILFGIIGVLSVVVTIAGLHYHDSLIFVLLRRYRRSRRVHHELEVGYTSTNPRIQIPSHILGPGLSEGRIRTVIAASINWLDTISTMTNIVHRPR</sequence>
<evidence type="ECO:0000256" key="1">
    <source>
        <dbReference type="SAM" id="Phobius"/>
    </source>
</evidence>
<dbReference type="EMBL" id="ML978157">
    <property type="protein sequence ID" value="KAF2035390.1"/>
    <property type="molecule type" value="Genomic_DNA"/>
</dbReference>
<keyword evidence="1" id="KW-0812">Transmembrane</keyword>
<evidence type="ECO:0000313" key="3">
    <source>
        <dbReference type="Proteomes" id="UP000799777"/>
    </source>
</evidence>
<evidence type="ECO:0000313" key="2">
    <source>
        <dbReference type="EMBL" id="KAF2035390.1"/>
    </source>
</evidence>
<proteinExistence type="predicted"/>
<dbReference type="Proteomes" id="UP000799777">
    <property type="component" value="Unassembled WGS sequence"/>
</dbReference>
<feature type="transmembrane region" description="Helical" evidence="1">
    <location>
        <begin position="12"/>
        <end position="41"/>
    </location>
</feature>
<organism evidence="2 3">
    <name type="scientific">Setomelanomma holmii</name>
    <dbReference type="NCBI Taxonomy" id="210430"/>
    <lineage>
        <taxon>Eukaryota</taxon>
        <taxon>Fungi</taxon>
        <taxon>Dikarya</taxon>
        <taxon>Ascomycota</taxon>
        <taxon>Pezizomycotina</taxon>
        <taxon>Dothideomycetes</taxon>
        <taxon>Pleosporomycetidae</taxon>
        <taxon>Pleosporales</taxon>
        <taxon>Pleosporineae</taxon>
        <taxon>Phaeosphaeriaceae</taxon>
        <taxon>Setomelanomma</taxon>
    </lineage>
</organism>
<reference evidence="2" key="1">
    <citation type="journal article" date="2020" name="Stud. Mycol.">
        <title>101 Dothideomycetes genomes: a test case for predicting lifestyles and emergence of pathogens.</title>
        <authorList>
            <person name="Haridas S."/>
            <person name="Albert R."/>
            <person name="Binder M."/>
            <person name="Bloem J."/>
            <person name="Labutti K."/>
            <person name="Salamov A."/>
            <person name="Andreopoulos B."/>
            <person name="Baker S."/>
            <person name="Barry K."/>
            <person name="Bills G."/>
            <person name="Bluhm B."/>
            <person name="Cannon C."/>
            <person name="Castanera R."/>
            <person name="Culley D."/>
            <person name="Daum C."/>
            <person name="Ezra D."/>
            <person name="Gonzalez J."/>
            <person name="Henrissat B."/>
            <person name="Kuo A."/>
            <person name="Liang C."/>
            <person name="Lipzen A."/>
            <person name="Lutzoni F."/>
            <person name="Magnuson J."/>
            <person name="Mondo S."/>
            <person name="Nolan M."/>
            <person name="Ohm R."/>
            <person name="Pangilinan J."/>
            <person name="Park H.-J."/>
            <person name="Ramirez L."/>
            <person name="Alfaro M."/>
            <person name="Sun H."/>
            <person name="Tritt A."/>
            <person name="Yoshinaga Y."/>
            <person name="Zwiers L.-H."/>
            <person name="Turgeon B."/>
            <person name="Goodwin S."/>
            <person name="Spatafora J."/>
            <person name="Crous P."/>
            <person name="Grigoriev I."/>
        </authorList>
    </citation>
    <scope>NUCLEOTIDE SEQUENCE</scope>
    <source>
        <strain evidence="2">CBS 110217</strain>
    </source>
</reference>
<keyword evidence="1" id="KW-1133">Transmembrane helix</keyword>
<dbReference type="AlphaFoldDB" id="A0A9P4HKW0"/>
<name>A0A9P4HKW0_9PLEO</name>
<keyword evidence="3" id="KW-1185">Reference proteome</keyword>
<dbReference type="OrthoDB" id="3693272at2759"/>
<protein>
    <submittedName>
        <fullName evidence="2">Uncharacterized protein</fullName>
    </submittedName>
</protein>